<name>A0ABN6RE83_STRNI</name>
<sequence>MGRLGDQELSETDRDGSPPVADPETGEIRVLKDRCTTCVLNPAESAAPLAPGRLKQFVTETREADGHIICHSTLSPCAAEGTPAAMCRGFVDAYGLPTAAQLAIRAGFGNLVEYHLTVDGAMRRVAGDA</sequence>
<keyword evidence="2" id="KW-0614">Plasmid</keyword>
<evidence type="ECO:0000313" key="3">
    <source>
        <dbReference type="Proteomes" id="UP001059597"/>
    </source>
</evidence>
<dbReference type="Proteomes" id="UP001059597">
    <property type="component" value="Plasmid SNP1"/>
</dbReference>
<gene>
    <name evidence="2" type="ORF">HEK616_84160</name>
</gene>
<protein>
    <submittedName>
        <fullName evidence="2">Uncharacterized protein</fullName>
    </submittedName>
</protein>
<geneLocation type="plasmid" evidence="2 3">
    <name>SNP1</name>
</geneLocation>
<feature type="region of interest" description="Disordered" evidence="1">
    <location>
        <begin position="1"/>
        <end position="26"/>
    </location>
</feature>
<evidence type="ECO:0000313" key="2">
    <source>
        <dbReference type="EMBL" id="BDM74929.1"/>
    </source>
</evidence>
<keyword evidence="3" id="KW-1185">Reference proteome</keyword>
<reference evidence="2" key="1">
    <citation type="submission" date="2022-06" db="EMBL/GenBank/DDBJ databases">
        <title>Complete genome sequence of Streptomyces nigrescens HEK616.</title>
        <authorList>
            <person name="Asamizu S."/>
            <person name="Onaka H."/>
        </authorList>
    </citation>
    <scope>NUCLEOTIDE SEQUENCE</scope>
    <source>
        <strain evidence="2">HEK616</strain>
        <plasmid evidence="2">SNP1</plasmid>
    </source>
</reference>
<accession>A0ABN6RE83</accession>
<proteinExistence type="predicted"/>
<organism evidence="2 3">
    <name type="scientific">Streptomyces nigrescens</name>
    <dbReference type="NCBI Taxonomy" id="1920"/>
    <lineage>
        <taxon>Bacteria</taxon>
        <taxon>Bacillati</taxon>
        <taxon>Actinomycetota</taxon>
        <taxon>Actinomycetes</taxon>
        <taxon>Kitasatosporales</taxon>
        <taxon>Streptomycetaceae</taxon>
        <taxon>Streptomyces</taxon>
    </lineage>
</organism>
<evidence type="ECO:0000256" key="1">
    <source>
        <dbReference type="SAM" id="MobiDB-lite"/>
    </source>
</evidence>
<dbReference type="EMBL" id="AP026074">
    <property type="protein sequence ID" value="BDM74929.1"/>
    <property type="molecule type" value="Genomic_DNA"/>
</dbReference>